<dbReference type="PANTHER" id="PTHR37823">
    <property type="entry name" value="CYTOCHROME C-553-LIKE"/>
    <property type="match status" value="1"/>
</dbReference>
<keyword evidence="4" id="KW-0249">Electron transport</keyword>
<evidence type="ECO:0000256" key="1">
    <source>
        <dbReference type="ARBA" id="ARBA00022448"/>
    </source>
</evidence>
<evidence type="ECO:0000256" key="6">
    <source>
        <dbReference type="PROSITE-ProRule" id="PRU00433"/>
    </source>
</evidence>
<evidence type="ECO:0000313" key="9">
    <source>
        <dbReference type="EMBL" id="RSL18138.1"/>
    </source>
</evidence>
<dbReference type="InterPro" id="IPR009056">
    <property type="entry name" value="Cyt_c-like_dom"/>
</dbReference>
<evidence type="ECO:0000256" key="3">
    <source>
        <dbReference type="ARBA" id="ARBA00022723"/>
    </source>
</evidence>
<dbReference type="AlphaFoldDB" id="A0A428MMJ0"/>
<dbReference type="PANTHER" id="PTHR37823:SF1">
    <property type="entry name" value="CYTOCHROME C-553-LIKE"/>
    <property type="match status" value="1"/>
</dbReference>
<name>A0A428MMJ0_9BACT</name>
<proteinExistence type="predicted"/>
<keyword evidence="5 6" id="KW-0408">Iron</keyword>
<dbReference type="RefSeq" id="WP_125486538.1">
    <property type="nucleotide sequence ID" value="NZ_RSDW01000001.1"/>
</dbReference>
<feature type="chain" id="PRO_5019509431" evidence="7">
    <location>
        <begin position="23"/>
        <end position="115"/>
    </location>
</feature>
<evidence type="ECO:0000256" key="5">
    <source>
        <dbReference type="ARBA" id="ARBA00023004"/>
    </source>
</evidence>
<accession>A0A428MMJ0</accession>
<gene>
    <name evidence="9" type="ORF">EDE15_3694</name>
</gene>
<keyword evidence="10" id="KW-1185">Reference proteome</keyword>
<dbReference type="Proteomes" id="UP000269669">
    <property type="component" value="Unassembled WGS sequence"/>
</dbReference>
<protein>
    <submittedName>
        <fullName evidence="9">Cbb3-type cytochrome c oxidase subunit III</fullName>
    </submittedName>
</protein>
<evidence type="ECO:0000256" key="2">
    <source>
        <dbReference type="ARBA" id="ARBA00022617"/>
    </source>
</evidence>
<keyword evidence="3 6" id="KW-0479">Metal-binding</keyword>
<feature type="signal peptide" evidence="7">
    <location>
        <begin position="1"/>
        <end position="22"/>
    </location>
</feature>
<dbReference type="PROSITE" id="PS51007">
    <property type="entry name" value="CYTC"/>
    <property type="match status" value="1"/>
</dbReference>
<dbReference type="GO" id="GO:0020037">
    <property type="term" value="F:heme binding"/>
    <property type="evidence" value="ECO:0007669"/>
    <property type="project" value="InterPro"/>
</dbReference>
<dbReference type="GO" id="GO:0009055">
    <property type="term" value="F:electron transfer activity"/>
    <property type="evidence" value="ECO:0007669"/>
    <property type="project" value="InterPro"/>
</dbReference>
<feature type="domain" description="Cytochrome c" evidence="8">
    <location>
        <begin position="33"/>
        <end position="110"/>
    </location>
</feature>
<organism evidence="9 10">
    <name type="scientific">Edaphobacter aggregans</name>
    <dbReference type="NCBI Taxonomy" id="570835"/>
    <lineage>
        <taxon>Bacteria</taxon>
        <taxon>Pseudomonadati</taxon>
        <taxon>Acidobacteriota</taxon>
        <taxon>Terriglobia</taxon>
        <taxon>Terriglobales</taxon>
        <taxon>Acidobacteriaceae</taxon>
        <taxon>Edaphobacter</taxon>
    </lineage>
</organism>
<comment type="caution">
    <text evidence="9">The sequence shown here is derived from an EMBL/GenBank/DDBJ whole genome shotgun (WGS) entry which is preliminary data.</text>
</comment>
<evidence type="ECO:0000256" key="7">
    <source>
        <dbReference type="SAM" id="SignalP"/>
    </source>
</evidence>
<dbReference type="InterPro" id="IPR036909">
    <property type="entry name" value="Cyt_c-like_dom_sf"/>
</dbReference>
<reference evidence="9 10" key="1">
    <citation type="submission" date="2018-12" db="EMBL/GenBank/DDBJ databases">
        <title>Sequencing of bacterial isolates from soil warming experiment in Harvard Forest, Massachusetts, USA.</title>
        <authorList>
            <person name="Deangelis K."/>
        </authorList>
    </citation>
    <scope>NUCLEOTIDE SEQUENCE [LARGE SCALE GENOMIC DNA]</scope>
    <source>
        <strain evidence="9 10">EB153</strain>
    </source>
</reference>
<keyword evidence="1" id="KW-0813">Transport</keyword>
<dbReference type="SUPFAM" id="SSF46626">
    <property type="entry name" value="Cytochrome c"/>
    <property type="match status" value="1"/>
</dbReference>
<dbReference type="GO" id="GO:0046872">
    <property type="term" value="F:metal ion binding"/>
    <property type="evidence" value="ECO:0007669"/>
    <property type="project" value="UniProtKB-KW"/>
</dbReference>
<sequence>MNLLRPVLLLSLAATASLFAQAAPPTSSAPSADPRIRGAQVFTETGCLQCHTIRQHGGTKGPDLSGVGRRLNEAQIRTQIHDGGKQMPSFADILEKSETDDLVAYLRSCRDKKAK</sequence>
<dbReference type="OrthoDB" id="7933886at2"/>
<dbReference type="Pfam" id="PF13442">
    <property type="entry name" value="Cytochrome_CBB3"/>
    <property type="match status" value="1"/>
</dbReference>
<keyword evidence="2 6" id="KW-0349">Heme</keyword>
<dbReference type="Gene3D" id="1.10.760.10">
    <property type="entry name" value="Cytochrome c-like domain"/>
    <property type="match status" value="1"/>
</dbReference>
<evidence type="ECO:0000313" key="10">
    <source>
        <dbReference type="Proteomes" id="UP000269669"/>
    </source>
</evidence>
<keyword evidence="7" id="KW-0732">Signal</keyword>
<dbReference type="InterPro" id="IPR051811">
    <property type="entry name" value="Cytochrome_c550/c551-like"/>
</dbReference>
<evidence type="ECO:0000256" key="4">
    <source>
        <dbReference type="ARBA" id="ARBA00022982"/>
    </source>
</evidence>
<evidence type="ECO:0000259" key="8">
    <source>
        <dbReference type="PROSITE" id="PS51007"/>
    </source>
</evidence>
<dbReference type="EMBL" id="RSDW01000001">
    <property type="protein sequence ID" value="RSL18138.1"/>
    <property type="molecule type" value="Genomic_DNA"/>
</dbReference>